<reference evidence="2" key="1">
    <citation type="submission" date="2025-08" db="UniProtKB">
        <authorList>
            <consortium name="RefSeq"/>
        </authorList>
    </citation>
    <scope>IDENTIFICATION</scope>
</reference>
<dbReference type="RefSeq" id="XP_042638958.1">
    <property type="nucleotide sequence ID" value="XM_042783024.1"/>
</dbReference>
<protein>
    <submittedName>
        <fullName evidence="2">Cystatin-9-like</fullName>
    </submittedName>
</protein>
<name>A0AC54ZBC3_ORYAF</name>
<accession>A0AC54ZBC3</accession>
<dbReference type="Proteomes" id="UP000694850">
    <property type="component" value="Unplaced"/>
</dbReference>
<organism evidence="1 2">
    <name type="scientific">Orycteropus afer afer</name>
    <dbReference type="NCBI Taxonomy" id="1230840"/>
    <lineage>
        <taxon>Eukaryota</taxon>
        <taxon>Metazoa</taxon>
        <taxon>Chordata</taxon>
        <taxon>Craniata</taxon>
        <taxon>Vertebrata</taxon>
        <taxon>Euteleostomi</taxon>
        <taxon>Mammalia</taxon>
        <taxon>Eutheria</taxon>
        <taxon>Afrotheria</taxon>
        <taxon>Tubulidentata</taxon>
        <taxon>Orycteropodidae</taxon>
        <taxon>Orycteropus</taxon>
    </lineage>
</organism>
<evidence type="ECO:0000313" key="1">
    <source>
        <dbReference type="Proteomes" id="UP000694850"/>
    </source>
</evidence>
<gene>
    <name evidence="2" type="primary">CST9L</name>
</gene>
<sequence>MPLQAVWEPELHRKRWWKPVNTTMPCWPRRQAQTWWVLLFLLVFLLLLTHAWCTKEENYLSDQKTIEEYFPATMEYALHTFNLQSRDTHASRLLRILSAWKEQVERKKDYMLAFSMELELGQTRCRKFEEDIDNCPFQERPEVSNGRHRVTFHCFFTFSCFFTISTQPWRTKFDLLNSTCEECIPDS</sequence>
<proteinExistence type="predicted"/>
<evidence type="ECO:0000313" key="2">
    <source>
        <dbReference type="RefSeq" id="XP_042638958.1"/>
    </source>
</evidence>
<keyword evidence="1" id="KW-1185">Reference proteome</keyword>